<organism evidence="2 3">
    <name type="scientific">Musa acuminata subsp. malaccensis</name>
    <name type="common">Wild banana</name>
    <name type="synonym">Musa malaccensis</name>
    <dbReference type="NCBI Taxonomy" id="214687"/>
    <lineage>
        <taxon>Eukaryota</taxon>
        <taxon>Viridiplantae</taxon>
        <taxon>Streptophyta</taxon>
        <taxon>Embryophyta</taxon>
        <taxon>Tracheophyta</taxon>
        <taxon>Spermatophyta</taxon>
        <taxon>Magnoliopsida</taxon>
        <taxon>Liliopsida</taxon>
        <taxon>Zingiberales</taxon>
        <taxon>Musaceae</taxon>
        <taxon>Musa</taxon>
    </lineage>
</organism>
<sequence length="79" mass="8652">MIVRPTSSGSESGLANVTVLMSSFFERCQPSGHQAILRNLEHDSANKLNPQDKPGRITVITRMGAENMRVKLPPFDPSS</sequence>
<reference evidence="2" key="2">
    <citation type="submission" date="2021-05" db="UniProtKB">
        <authorList>
            <consortium name="EnsemblPlants"/>
        </authorList>
    </citation>
    <scope>IDENTIFICATION</scope>
    <source>
        <strain evidence="2">subsp. malaccensis</strain>
    </source>
</reference>
<protein>
    <submittedName>
        <fullName evidence="1">(wild Malaysian banana) hypothetical protein</fullName>
    </submittedName>
</protein>
<evidence type="ECO:0000313" key="3">
    <source>
        <dbReference type="Proteomes" id="UP000012960"/>
    </source>
</evidence>
<name>A0A804J6D1_MUSAM</name>
<dbReference type="AlphaFoldDB" id="A0A804J6D1"/>
<dbReference type="SUPFAM" id="SSF51569">
    <property type="entry name" value="Aldolase"/>
    <property type="match status" value="1"/>
</dbReference>
<evidence type="ECO:0000313" key="1">
    <source>
        <dbReference type="EMBL" id="CAG1839036.1"/>
    </source>
</evidence>
<dbReference type="EnsemblPlants" id="Ma05_t19710.1">
    <property type="protein sequence ID" value="Ma05_p19710.1"/>
    <property type="gene ID" value="Ma05_g19710"/>
</dbReference>
<keyword evidence="3" id="KW-1185">Reference proteome</keyword>
<dbReference type="Proteomes" id="UP000012960">
    <property type="component" value="Unplaced"/>
</dbReference>
<dbReference type="Gene3D" id="3.20.20.70">
    <property type="entry name" value="Aldolase class I"/>
    <property type="match status" value="1"/>
</dbReference>
<dbReference type="GO" id="GO:0009423">
    <property type="term" value="P:chorismate biosynthetic process"/>
    <property type="evidence" value="ECO:0007669"/>
    <property type="project" value="UniProtKB-UniPathway"/>
</dbReference>
<dbReference type="EMBL" id="HG996470">
    <property type="protein sequence ID" value="CAG1839036.1"/>
    <property type="molecule type" value="Genomic_DNA"/>
</dbReference>
<reference evidence="1" key="1">
    <citation type="submission" date="2021-03" db="EMBL/GenBank/DDBJ databases">
        <authorList>
            <consortium name="Genoscope - CEA"/>
            <person name="William W."/>
        </authorList>
    </citation>
    <scope>NUCLEOTIDE SEQUENCE</scope>
    <source>
        <strain evidence="1">Doubled-haploid Pahang</strain>
    </source>
</reference>
<dbReference type="InterPro" id="IPR013785">
    <property type="entry name" value="Aldolase_TIM"/>
</dbReference>
<gene>
    <name evidence="1" type="ORF">GSMUA_272130.1</name>
</gene>
<dbReference type="UniPathway" id="UPA00053">
    <property type="reaction ID" value="UER00084"/>
</dbReference>
<proteinExistence type="predicted"/>
<evidence type="ECO:0000313" key="2">
    <source>
        <dbReference type="EnsemblPlants" id="Ma05_p19710.1"/>
    </source>
</evidence>
<dbReference type="InParanoid" id="A0A804J6D1"/>
<accession>A0A804J6D1</accession>
<dbReference type="Gramene" id="Ma05_t19710.1">
    <property type="protein sequence ID" value="Ma05_p19710.1"/>
    <property type="gene ID" value="Ma05_g19710"/>
</dbReference>